<protein>
    <submittedName>
        <fullName evidence="1">Uncharacterized protein</fullName>
    </submittedName>
</protein>
<gene>
    <name evidence="1" type="ORF">BDV33DRAFT_186135</name>
</gene>
<reference evidence="1 2" key="1">
    <citation type="submission" date="2019-04" db="EMBL/GenBank/DDBJ databases">
        <title>Fungal friends and foes A comparative genomics study of 23 Aspergillus species from section Flavi.</title>
        <authorList>
            <consortium name="DOE Joint Genome Institute"/>
            <person name="Kjaerbolling I."/>
            <person name="Vesth T.C."/>
            <person name="Frisvad J.C."/>
            <person name="Nybo J.L."/>
            <person name="Theobald S."/>
            <person name="Kildgaard S."/>
            <person name="Petersen T.I."/>
            <person name="Kuo A."/>
            <person name="Sato A."/>
            <person name="Lyhne E.K."/>
            <person name="Kogle M.E."/>
            <person name="Wiebenga A."/>
            <person name="Kun R.S."/>
            <person name="Lubbers R.J."/>
            <person name="Makela M.R."/>
            <person name="Barry K."/>
            <person name="Chovatia M."/>
            <person name="Clum A."/>
            <person name="Daum C."/>
            <person name="Haridas S."/>
            <person name="He G."/>
            <person name="LaButti K."/>
            <person name="Lipzen A."/>
            <person name="Mondo S."/>
            <person name="Pangilinan J."/>
            <person name="Riley R."/>
            <person name="Salamov A."/>
            <person name="Simmons B.A."/>
            <person name="Magnuson J.K."/>
            <person name="Henrissat B."/>
            <person name="Mortensen U.H."/>
            <person name="Larsen T.O."/>
            <person name="De vries R.P."/>
            <person name="Grigoriev I.V."/>
            <person name="Machida M."/>
            <person name="Baker S.E."/>
            <person name="Andersen M.R."/>
        </authorList>
    </citation>
    <scope>NUCLEOTIDE SEQUENCE [LARGE SCALE GENOMIC DNA]</scope>
    <source>
        <strain evidence="1 2">CBS 126849</strain>
    </source>
</reference>
<feature type="non-terminal residue" evidence="1">
    <location>
        <position position="110"/>
    </location>
</feature>
<dbReference type="EMBL" id="ML733877">
    <property type="protein sequence ID" value="KAB8212795.1"/>
    <property type="molecule type" value="Genomic_DNA"/>
</dbReference>
<sequence>MVQGFIAELLLDKYEIPPAARPGSFLAKYEAGLFSELKERKDFDRDLLALYEAGAIKCHNAWFVERLQLRRAAQFDMECKAANAVLSRFDEHPHGLRIEPYCTAPILSSS</sequence>
<accession>A0A5N6E6P6</accession>
<keyword evidence="2" id="KW-1185">Reference proteome</keyword>
<dbReference type="AlphaFoldDB" id="A0A5N6E6P6"/>
<organism evidence="1 2">
    <name type="scientific">Aspergillus novoparasiticus</name>
    <dbReference type="NCBI Taxonomy" id="986946"/>
    <lineage>
        <taxon>Eukaryota</taxon>
        <taxon>Fungi</taxon>
        <taxon>Dikarya</taxon>
        <taxon>Ascomycota</taxon>
        <taxon>Pezizomycotina</taxon>
        <taxon>Eurotiomycetes</taxon>
        <taxon>Eurotiomycetidae</taxon>
        <taxon>Eurotiales</taxon>
        <taxon>Aspergillaceae</taxon>
        <taxon>Aspergillus</taxon>
        <taxon>Aspergillus subgen. Circumdati</taxon>
    </lineage>
</organism>
<evidence type="ECO:0000313" key="2">
    <source>
        <dbReference type="Proteomes" id="UP000326799"/>
    </source>
</evidence>
<dbReference type="Proteomes" id="UP000326799">
    <property type="component" value="Unassembled WGS sequence"/>
</dbReference>
<name>A0A5N6E6P6_9EURO</name>
<evidence type="ECO:0000313" key="1">
    <source>
        <dbReference type="EMBL" id="KAB8212795.1"/>
    </source>
</evidence>
<proteinExistence type="predicted"/>